<proteinExistence type="predicted"/>
<comment type="caution">
    <text evidence="1">The sequence shown here is derived from an EMBL/GenBank/DDBJ whole genome shotgun (WGS) entry which is preliminary data.</text>
</comment>
<dbReference type="EMBL" id="AEAH01004437">
    <property type="protein sequence ID" value="EGH36101.1"/>
    <property type="molecule type" value="Genomic_DNA"/>
</dbReference>
<evidence type="ECO:0008006" key="3">
    <source>
        <dbReference type="Google" id="ProtNLM"/>
    </source>
</evidence>
<evidence type="ECO:0000313" key="1">
    <source>
        <dbReference type="EMBL" id="EGH36101.1"/>
    </source>
</evidence>
<name>F3G0V9_PSESX</name>
<feature type="non-terminal residue" evidence="1">
    <location>
        <position position="35"/>
    </location>
</feature>
<dbReference type="AlphaFoldDB" id="F3G0V9"/>
<evidence type="ECO:0000313" key="2">
    <source>
        <dbReference type="Proteomes" id="UP000004471"/>
    </source>
</evidence>
<feature type="non-terminal residue" evidence="1">
    <location>
        <position position="1"/>
    </location>
</feature>
<accession>F3G0V9</accession>
<dbReference type="Proteomes" id="UP000004471">
    <property type="component" value="Unassembled WGS sequence"/>
</dbReference>
<sequence length="35" mass="3546">TLAALAAAVGNNSEIIAPANLIEPGCRKITPDMLP</sequence>
<dbReference type="HOGENOM" id="CLU_218912_0_0_6"/>
<organism evidence="1 2">
    <name type="scientific">Pseudomonas syringae pv. japonica str. M301072</name>
    <dbReference type="NCBI Taxonomy" id="629262"/>
    <lineage>
        <taxon>Bacteria</taxon>
        <taxon>Pseudomonadati</taxon>
        <taxon>Pseudomonadota</taxon>
        <taxon>Gammaproteobacteria</taxon>
        <taxon>Pseudomonadales</taxon>
        <taxon>Pseudomonadaceae</taxon>
        <taxon>Pseudomonas</taxon>
        <taxon>Pseudomonas syringae</taxon>
    </lineage>
</organism>
<protein>
    <recommendedName>
        <fullName evidence="3">Amino acid adenylation</fullName>
    </recommendedName>
</protein>
<reference evidence="1 2" key="1">
    <citation type="journal article" date="2011" name="PLoS Pathog.">
        <title>Dynamic evolution of pathogenicity revealed by sequencing and comparative genomics of 19 Pseudomonas syringae isolates.</title>
        <authorList>
            <person name="Baltrus D.A."/>
            <person name="Nishimura M.T."/>
            <person name="Romanchuk A."/>
            <person name="Chang J.H."/>
            <person name="Mukhtar M.S."/>
            <person name="Cherkis K."/>
            <person name="Roach J."/>
            <person name="Grant S.R."/>
            <person name="Jones C.D."/>
            <person name="Dangl J.L."/>
        </authorList>
    </citation>
    <scope>NUCLEOTIDE SEQUENCE [LARGE SCALE GENOMIC DNA]</scope>
    <source>
        <strain evidence="2">M301072PT</strain>
    </source>
</reference>
<gene>
    <name evidence="1" type="ORF">PSYJA_46391</name>
</gene>